<evidence type="ECO:0000313" key="2">
    <source>
        <dbReference type="Proteomes" id="UP001485043"/>
    </source>
</evidence>
<gene>
    <name evidence="1" type="ORF">WJX84_003276</name>
</gene>
<reference evidence="1 2" key="1">
    <citation type="journal article" date="2024" name="Nat. Commun.">
        <title>Phylogenomics reveals the evolutionary origins of lichenization in chlorophyte algae.</title>
        <authorList>
            <person name="Puginier C."/>
            <person name="Libourel C."/>
            <person name="Otte J."/>
            <person name="Skaloud P."/>
            <person name="Haon M."/>
            <person name="Grisel S."/>
            <person name="Petersen M."/>
            <person name="Berrin J.G."/>
            <person name="Delaux P.M."/>
            <person name="Dal Grande F."/>
            <person name="Keller J."/>
        </authorList>
    </citation>
    <scope>NUCLEOTIDE SEQUENCE [LARGE SCALE GENOMIC DNA]</scope>
    <source>
        <strain evidence="1 2">SAG 2523</strain>
    </source>
</reference>
<evidence type="ECO:0000313" key="1">
    <source>
        <dbReference type="EMBL" id="KAK9866557.1"/>
    </source>
</evidence>
<name>A0AAW1TBS6_9CHLO</name>
<dbReference type="Proteomes" id="UP001485043">
    <property type="component" value="Unassembled WGS sequence"/>
</dbReference>
<sequence>MISWLPFTTVNLASSRRLQSCAVGSCICKNSRCDSPQASTTEPKSHKEQRRSYRLSFCSCAEDDSCWSSHLSPQFSPV</sequence>
<proteinExistence type="predicted"/>
<organism evidence="1 2">
    <name type="scientific">Apatococcus fuscideae</name>
    <dbReference type="NCBI Taxonomy" id="2026836"/>
    <lineage>
        <taxon>Eukaryota</taxon>
        <taxon>Viridiplantae</taxon>
        <taxon>Chlorophyta</taxon>
        <taxon>core chlorophytes</taxon>
        <taxon>Trebouxiophyceae</taxon>
        <taxon>Chlorellales</taxon>
        <taxon>Chlorellaceae</taxon>
        <taxon>Apatococcus</taxon>
    </lineage>
</organism>
<keyword evidence="2" id="KW-1185">Reference proteome</keyword>
<dbReference type="AlphaFoldDB" id="A0AAW1TBS6"/>
<accession>A0AAW1TBS6</accession>
<evidence type="ECO:0008006" key="3">
    <source>
        <dbReference type="Google" id="ProtNLM"/>
    </source>
</evidence>
<protein>
    <recommendedName>
        <fullName evidence="3">Secreted protein</fullName>
    </recommendedName>
</protein>
<dbReference type="EMBL" id="JALJOV010000152">
    <property type="protein sequence ID" value="KAK9866557.1"/>
    <property type="molecule type" value="Genomic_DNA"/>
</dbReference>
<comment type="caution">
    <text evidence="1">The sequence shown here is derived from an EMBL/GenBank/DDBJ whole genome shotgun (WGS) entry which is preliminary data.</text>
</comment>